<dbReference type="InterPro" id="IPR041679">
    <property type="entry name" value="DNA2/NAM7-like_C"/>
</dbReference>
<sequence length="846" mass="90331">MSNDWATKEWRPCYLRFIRDFLEHQGADELPSERRPLPEVPRGSGYGSAREAFDILQPHVLEEALAGLREERQRAARPVAASRRCVATSPTTRDALLFFSVSEARGDDRRRHGGGSAPGDWGEGTVVAARDGKARYFGFVVHETDARGGKRGAKSAARVAFLAKDGPRAGDFDFAVVGDALTAVREYRALAALEGLPPRLRDPLLAKKVAPSAAPPPARAPAALWAELEHGHNDSQFQAIAAAATAEPYALVQGPPGTGKTKTIGGMVSALLFGDDAVAPARPARGGMLPGRGRGGGTRIAVGGSLSGRARAAVRAAKPPSRRLLIAAPSNAAVDEVALRLHTDGVLGPDGQRRDIRICRVGVVGGQRRDDKVAADGLEVLEPFTLDRLAEAAAEGEKKKGLGERRAAALARCDVVLATLSGCGCAALVDAAERLAPSALFDALIVDEAAQAVETSTLIPLKYGPRRVVLVGDPDQLSATLLSPKTRDRGFGQSLFERLWRGGRRADMLQTQYRMHRDLCAVVSDVFYHGRLRSADVVTPESHALPPALVAANPWFGDHLAFHDVAYGTVVSRAASYANGAEVEFVARILEVVLARAPELHVAVIAAYKAQTHALRDRLGALPGPLRAAAAKVEVATVDAFQGREKDLVLVSCVRAPACGKKDRPQTIGFLKDRNRLNVLLSRARLGCWVVGHGATLKQNGDWKDVLNAAQRLGAYHAHRSLPGTFATAGGGERSSKHGGKRSRSRSPRADDDARSKEPRERSRSRSPRADDKLDRPLSARRGSAPPPPPPTTTTTPCRNARNALPESVVANVAPPKRPRADSLTCKPKRRNGKAVDEDADVLANA</sequence>
<feature type="region of interest" description="Disordered" evidence="1">
    <location>
        <begin position="724"/>
        <end position="846"/>
    </location>
</feature>
<reference evidence="4 5" key="1">
    <citation type="submission" date="2024-03" db="EMBL/GenBank/DDBJ databases">
        <title>Aureococcus anophagefferens CCMP1851 and Kratosvirus quantuckense: Draft genome of a second virus-susceptible host strain in the model system.</title>
        <authorList>
            <person name="Chase E."/>
            <person name="Truchon A.R."/>
            <person name="Schepens W."/>
            <person name="Wilhelm S.W."/>
        </authorList>
    </citation>
    <scope>NUCLEOTIDE SEQUENCE [LARGE SCALE GENOMIC DNA]</scope>
    <source>
        <strain evidence="4 5">CCMP1851</strain>
    </source>
</reference>
<protein>
    <recommendedName>
        <fullName evidence="6">AAA+ ATPase domain-containing protein</fullName>
    </recommendedName>
</protein>
<dbReference type="InterPro" id="IPR045055">
    <property type="entry name" value="DNA2/NAM7-like"/>
</dbReference>
<dbReference type="Pfam" id="PF13087">
    <property type="entry name" value="AAA_12"/>
    <property type="match status" value="1"/>
</dbReference>
<evidence type="ECO:0008006" key="6">
    <source>
        <dbReference type="Google" id="ProtNLM"/>
    </source>
</evidence>
<proteinExistence type="predicted"/>
<dbReference type="PANTHER" id="PTHR10887">
    <property type="entry name" value="DNA2/NAM7 HELICASE FAMILY"/>
    <property type="match status" value="1"/>
</dbReference>
<comment type="caution">
    <text evidence="4">The sequence shown here is derived from an EMBL/GenBank/DDBJ whole genome shotgun (WGS) entry which is preliminary data.</text>
</comment>
<name>A0ABR1GE55_AURAN</name>
<dbReference type="InterPro" id="IPR027417">
    <property type="entry name" value="P-loop_NTPase"/>
</dbReference>
<dbReference type="PANTHER" id="PTHR10887:SF495">
    <property type="entry name" value="HELICASE SENATAXIN ISOFORM X1-RELATED"/>
    <property type="match status" value="1"/>
</dbReference>
<dbReference type="InterPro" id="IPR041677">
    <property type="entry name" value="DNA2/NAM7_AAA_11"/>
</dbReference>
<dbReference type="Pfam" id="PF13086">
    <property type="entry name" value="AAA_11"/>
    <property type="match status" value="2"/>
</dbReference>
<keyword evidence="5" id="KW-1185">Reference proteome</keyword>
<accession>A0ABR1GE55</accession>
<feature type="domain" description="DNA2/NAM7 helicase helicase" evidence="2">
    <location>
        <begin position="406"/>
        <end position="483"/>
    </location>
</feature>
<organism evidence="4 5">
    <name type="scientific">Aureococcus anophagefferens</name>
    <name type="common">Harmful bloom alga</name>
    <dbReference type="NCBI Taxonomy" id="44056"/>
    <lineage>
        <taxon>Eukaryota</taxon>
        <taxon>Sar</taxon>
        <taxon>Stramenopiles</taxon>
        <taxon>Ochrophyta</taxon>
        <taxon>Pelagophyceae</taxon>
        <taxon>Pelagomonadales</taxon>
        <taxon>Pelagomonadaceae</taxon>
        <taxon>Aureococcus</taxon>
    </lineage>
</organism>
<dbReference type="Proteomes" id="UP001363151">
    <property type="component" value="Unassembled WGS sequence"/>
</dbReference>
<dbReference type="SUPFAM" id="SSF52540">
    <property type="entry name" value="P-loop containing nucleoside triphosphate hydrolases"/>
    <property type="match status" value="1"/>
</dbReference>
<dbReference type="CDD" id="cd18042">
    <property type="entry name" value="DEXXQc_SETX"/>
    <property type="match status" value="1"/>
</dbReference>
<feature type="domain" description="DNA2/NAM7 helicase helicase" evidence="2">
    <location>
        <begin position="233"/>
        <end position="365"/>
    </location>
</feature>
<feature type="compositionally biased region" description="Basic and acidic residues" evidence="1">
    <location>
        <begin position="748"/>
        <end position="778"/>
    </location>
</feature>
<feature type="domain" description="DNA2/NAM7 helicase-like C-terminal" evidence="3">
    <location>
        <begin position="492"/>
        <end position="693"/>
    </location>
</feature>
<evidence type="ECO:0000259" key="2">
    <source>
        <dbReference type="Pfam" id="PF13086"/>
    </source>
</evidence>
<gene>
    <name evidence="4" type="ORF">SO694_00009129</name>
</gene>
<evidence type="ECO:0000256" key="1">
    <source>
        <dbReference type="SAM" id="MobiDB-lite"/>
    </source>
</evidence>
<feature type="compositionally biased region" description="Basic residues" evidence="1">
    <location>
        <begin position="737"/>
        <end position="747"/>
    </location>
</feature>
<dbReference type="InterPro" id="IPR047187">
    <property type="entry name" value="SF1_C_Upf1"/>
</dbReference>
<dbReference type="CDD" id="cd18808">
    <property type="entry name" value="SF1_C_Upf1"/>
    <property type="match status" value="1"/>
</dbReference>
<dbReference type="Gene3D" id="3.40.50.300">
    <property type="entry name" value="P-loop containing nucleotide triphosphate hydrolases"/>
    <property type="match status" value="2"/>
</dbReference>
<evidence type="ECO:0000313" key="4">
    <source>
        <dbReference type="EMBL" id="KAK7254252.1"/>
    </source>
</evidence>
<evidence type="ECO:0000259" key="3">
    <source>
        <dbReference type="Pfam" id="PF13087"/>
    </source>
</evidence>
<dbReference type="EMBL" id="JBBJCI010000031">
    <property type="protein sequence ID" value="KAK7254252.1"/>
    <property type="molecule type" value="Genomic_DNA"/>
</dbReference>
<evidence type="ECO:0000313" key="5">
    <source>
        <dbReference type="Proteomes" id="UP001363151"/>
    </source>
</evidence>